<evidence type="ECO:0000256" key="1">
    <source>
        <dbReference type="ARBA" id="ARBA00001966"/>
    </source>
</evidence>
<feature type="domain" description="Radical SAM core" evidence="7">
    <location>
        <begin position="116"/>
        <end position="353"/>
    </location>
</feature>
<dbReference type="InterPro" id="IPR034457">
    <property type="entry name" value="Organic_radical-activating"/>
</dbReference>
<evidence type="ECO:0000313" key="9">
    <source>
        <dbReference type="Proteomes" id="UP000027153"/>
    </source>
</evidence>
<evidence type="ECO:0000256" key="6">
    <source>
        <dbReference type="ARBA" id="ARBA00023014"/>
    </source>
</evidence>
<keyword evidence="4" id="KW-0479">Metal-binding</keyword>
<dbReference type="Pfam" id="PF04055">
    <property type="entry name" value="Radical_SAM"/>
    <property type="match status" value="1"/>
</dbReference>
<dbReference type="InterPro" id="IPR007197">
    <property type="entry name" value="rSAM"/>
</dbReference>
<proteinExistence type="predicted"/>
<dbReference type="Gene3D" id="3.20.20.70">
    <property type="entry name" value="Aldolase class I"/>
    <property type="match status" value="1"/>
</dbReference>
<dbReference type="GO" id="GO:0043365">
    <property type="term" value="F:[formate-C-acetyltransferase]-activating enzyme activity"/>
    <property type="evidence" value="ECO:0007669"/>
    <property type="project" value="UniProtKB-EC"/>
</dbReference>
<dbReference type="PANTHER" id="PTHR30352">
    <property type="entry name" value="PYRUVATE FORMATE-LYASE-ACTIVATING ENZYME"/>
    <property type="match status" value="1"/>
</dbReference>
<dbReference type="CDD" id="cd00207">
    <property type="entry name" value="fer2"/>
    <property type="match status" value="1"/>
</dbReference>
<keyword evidence="5" id="KW-0408">Iron</keyword>
<evidence type="ECO:0000259" key="7">
    <source>
        <dbReference type="PROSITE" id="PS51918"/>
    </source>
</evidence>
<evidence type="ECO:0000256" key="3">
    <source>
        <dbReference type="ARBA" id="ARBA00022691"/>
    </source>
</evidence>
<keyword evidence="2" id="KW-0004">4Fe-4S</keyword>
<dbReference type="EC" id="1.97.1.4" evidence="8"/>
<dbReference type="GO" id="GO:0016829">
    <property type="term" value="F:lyase activity"/>
    <property type="evidence" value="ECO:0007669"/>
    <property type="project" value="UniProtKB-KW"/>
</dbReference>
<dbReference type="Proteomes" id="UP000027153">
    <property type="component" value="Unassembled WGS sequence"/>
</dbReference>
<dbReference type="InterPro" id="IPR058240">
    <property type="entry name" value="rSAM_sf"/>
</dbReference>
<keyword evidence="6" id="KW-0411">Iron-sulfur</keyword>
<dbReference type="GO" id="GO:0051539">
    <property type="term" value="F:4 iron, 4 sulfur cluster binding"/>
    <property type="evidence" value="ECO:0007669"/>
    <property type="project" value="UniProtKB-KW"/>
</dbReference>
<evidence type="ECO:0000256" key="5">
    <source>
        <dbReference type="ARBA" id="ARBA00023004"/>
    </source>
</evidence>
<evidence type="ECO:0000256" key="2">
    <source>
        <dbReference type="ARBA" id="ARBA00022485"/>
    </source>
</evidence>
<protein>
    <submittedName>
        <fullName evidence="8">Pyruvate-formate lyase-activating enzyme</fullName>
        <ecNumber evidence="8">1.97.1.4</ecNumber>
    </submittedName>
</protein>
<dbReference type="EMBL" id="JMIY01000007">
    <property type="protein sequence ID" value="KCZ71011.1"/>
    <property type="molecule type" value="Genomic_DNA"/>
</dbReference>
<dbReference type="SUPFAM" id="SSF102114">
    <property type="entry name" value="Radical SAM enzymes"/>
    <property type="match status" value="1"/>
</dbReference>
<evidence type="ECO:0000256" key="4">
    <source>
        <dbReference type="ARBA" id="ARBA00022723"/>
    </source>
</evidence>
<dbReference type="Pfam" id="PF13510">
    <property type="entry name" value="Fer2_4"/>
    <property type="match status" value="1"/>
</dbReference>
<keyword evidence="9" id="KW-1185">Reference proteome</keyword>
<dbReference type="SUPFAM" id="SSF54292">
    <property type="entry name" value="2Fe-2S ferredoxin-like"/>
    <property type="match status" value="1"/>
</dbReference>
<gene>
    <name evidence="8" type="ORF">ANME2D_03040</name>
</gene>
<accession>A0A062UVG7</accession>
<evidence type="ECO:0000313" key="8">
    <source>
        <dbReference type="EMBL" id="KCZ71011.1"/>
    </source>
</evidence>
<name>A0A062UVG7_9EURY</name>
<dbReference type="CDD" id="cd01335">
    <property type="entry name" value="Radical_SAM"/>
    <property type="match status" value="1"/>
</dbReference>
<keyword evidence="3" id="KW-0949">S-adenosyl-L-methionine</keyword>
<keyword evidence="8" id="KW-0456">Lyase</keyword>
<organism evidence="8 9">
    <name type="scientific">Candidatus Methanoperedens nitratireducens</name>
    <dbReference type="NCBI Taxonomy" id="1392998"/>
    <lineage>
        <taxon>Archaea</taxon>
        <taxon>Methanobacteriati</taxon>
        <taxon>Methanobacteriota</taxon>
        <taxon>Stenosarchaea group</taxon>
        <taxon>Methanomicrobia</taxon>
        <taxon>Methanosarcinales</taxon>
        <taxon>ANME-2 cluster</taxon>
        <taxon>Candidatus Methanoperedentaceae</taxon>
        <taxon>Candidatus Methanoperedens</taxon>
    </lineage>
</organism>
<dbReference type="SFLD" id="SFLDG01067">
    <property type="entry name" value="SPASM/twitch_domain_containing"/>
    <property type="match status" value="1"/>
</dbReference>
<dbReference type="SFLD" id="SFLDS00029">
    <property type="entry name" value="Radical_SAM"/>
    <property type="match status" value="1"/>
</dbReference>
<dbReference type="AlphaFoldDB" id="A0A062UVG7"/>
<keyword evidence="8" id="KW-0670">Pyruvate</keyword>
<comment type="caution">
    <text evidence="8">The sequence shown here is derived from an EMBL/GenBank/DDBJ whole genome shotgun (WGS) entry which is preliminary data.</text>
</comment>
<dbReference type="GO" id="GO:0046872">
    <property type="term" value="F:metal ion binding"/>
    <property type="evidence" value="ECO:0007669"/>
    <property type="project" value="UniProtKB-KW"/>
</dbReference>
<dbReference type="PROSITE" id="PS51918">
    <property type="entry name" value="RADICAL_SAM"/>
    <property type="match status" value="1"/>
</dbReference>
<dbReference type="InterPro" id="IPR036010">
    <property type="entry name" value="2Fe-2S_ferredoxin-like_sf"/>
</dbReference>
<comment type="cofactor">
    <cofactor evidence="1">
        <name>[4Fe-4S] cluster</name>
        <dbReference type="ChEBI" id="CHEBI:49883"/>
    </cofactor>
</comment>
<dbReference type="PANTHER" id="PTHR30352:SF13">
    <property type="entry name" value="GLYCYL-RADICAL ENZYME ACTIVATING ENZYME YJJW-RELATED"/>
    <property type="match status" value="1"/>
</dbReference>
<reference evidence="8 9" key="1">
    <citation type="journal article" date="2013" name="Nature">
        <title>Anaerobic oxidation of methane coupled to nitrate reduction in a novel archaeal lineage.</title>
        <authorList>
            <person name="Haroon M.F."/>
            <person name="Hu S."/>
            <person name="Shi Y."/>
            <person name="Imelfort M."/>
            <person name="Keller J."/>
            <person name="Hugenholtz P."/>
            <person name="Yuan Z."/>
            <person name="Tyson G.W."/>
        </authorList>
    </citation>
    <scope>NUCLEOTIDE SEQUENCE [LARGE SCALE GENOMIC DNA]</scope>
    <source>
        <strain evidence="8 9">ANME-2d</strain>
    </source>
</reference>
<sequence>MLACSGEAIEMVEDKRQRNTIKFEFNNRVLEAPERITIKKALEYAGIRFSELPDGLYSPCNAGGCYCCAVSADGEVVPSCITEIKDGMKLSPASKPLRVVTGFVPHMVGGVGTPYYLKSYSSYIEVACFTHGCNFRCPQCQNNVMAFTGGMAISPETAAEVLTSVRSMYKVNRMAFSGGECTLNRQWLTGAIRHLKELNKDKKARIHVDTNASIFTKDYLEELVLAGMTDIGIDIKSLHLDTFEKITGTDGKTAKTYLENEWFSARYMIENHPEVFTGIGIPYNKALISKEEIYDMGLRIADISKDVQVCVLDYRRAFRREMAAPDIQEMKEVKEILNSTGLKTVIAQTMKGNIVP</sequence>
<keyword evidence="8" id="KW-0560">Oxidoreductase</keyword>
<dbReference type="Gene3D" id="3.10.20.740">
    <property type="match status" value="1"/>
</dbReference>
<dbReference type="InterPro" id="IPR013785">
    <property type="entry name" value="Aldolase_TIM"/>
</dbReference>
<dbReference type="InterPro" id="IPR001041">
    <property type="entry name" value="2Fe-2S_ferredoxin-type"/>
</dbReference>